<organism evidence="1 2">
    <name type="scientific">Pseudomonas emilianonis</name>
    <dbReference type="NCBI Taxonomy" id="2915812"/>
    <lineage>
        <taxon>Bacteria</taxon>
        <taxon>Pseudomonadati</taxon>
        <taxon>Pseudomonadota</taxon>
        <taxon>Gammaproteobacteria</taxon>
        <taxon>Pseudomonadales</taxon>
        <taxon>Pseudomonadaceae</taxon>
        <taxon>Pseudomonas</taxon>
    </lineage>
</organism>
<dbReference type="Gene3D" id="3.40.50.300">
    <property type="entry name" value="P-loop containing nucleotide triphosphate hydrolases"/>
    <property type="match status" value="1"/>
</dbReference>
<gene>
    <name evidence="1" type="ORF">L9Z73_28665</name>
</gene>
<dbReference type="RefSeq" id="WP_247408176.1">
    <property type="nucleotide sequence ID" value="NZ_JAKNRV010000520.1"/>
</dbReference>
<dbReference type="Proteomes" id="UP001317085">
    <property type="component" value="Unassembled WGS sequence"/>
</dbReference>
<dbReference type="PRINTS" id="PR01100">
    <property type="entry name" value="SHIKIMTKNASE"/>
</dbReference>
<protein>
    <submittedName>
        <fullName evidence="1">Adenylate kinase</fullName>
    </submittedName>
</protein>
<dbReference type="PANTHER" id="PTHR37816">
    <property type="entry name" value="YALI0E33011P"/>
    <property type="match status" value="1"/>
</dbReference>
<dbReference type="EMBL" id="JAKNRV010000520">
    <property type="protein sequence ID" value="MCK1788148.1"/>
    <property type="molecule type" value="Genomic_DNA"/>
</dbReference>
<name>A0ABT0EQX5_9PSED</name>
<evidence type="ECO:0000313" key="2">
    <source>
        <dbReference type="Proteomes" id="UP001317085"/>
    </source>
</evidence>
<dbReference type="NCBIfam" id="NF004861">
    <property type="entry name" value="PRK06217.1"/>
    <property type="match status" value="1"/>
</dbReference>
<dbReference type="InterPro" id="IPR027417">
    <property type="entry name" value="P-loop_NTPase"/>
</dbReference>
<reference evidence="1 2" key="1">
    <citation type="submission" date="2022-02" db="EMBL/GenBank/DDBJ databases">
        <title>Comparative genomics of the first Antarctic Pseudomonas spp. capable of biotransforming 2,4,6-Trinitrotoluene.</title>
        <authorList>
            <person name="Cabrera M.A."/>
            <person name="Marquez S.L."/>
            <person name="Perez-Donoso J.M."/>
        </authorList>
    </citation>
    <scope>NUCLEOTIDE SEQUENCE [LARGE SCALE GENOMIC DNA]</scope>
    <source>
        <strain evidence="1 2">TNT11</strain>
    </source>
</reference>
<proteinExistence type="predicted"/>
<dbReference type="PANTHER" id="PTHR37816:SF2">
    <property type="entry name" value="DNA TOPOLOGY MODULATION PROTEIN FLAR-RELATED PROTEIN"/>
    <property type="match status" value="1"/>
</dbReference>
<evidence type="ECO:0000313" key="1">
    <source>
        <dbReference type="EMBL" id="MCK1788148.1"/>
    </source>
</evidence>
<keyword evidence="2" id="KW-1185">Reference proteome</keyword>
<sequence>MTLRIYLTGAAGAGVTTLGRALASALQLPHFDVDDYYWYPSDPPYTQARPPNERVSRLNQALADGRWVLSGSLDGWGDDVIKDVGLVVFVDTATAVRFARVKARETQRFGARILPQGDMYASHQAFMAWVAGYETAAFAGRSRPRHEAWFAQVRPPSVRVDGSLSIPNLLQQVQSRLS</sequence>
<dbReference type="InterPro" id="IPR052922">
    <property type="entry name" value="Cytidylate_Kinase-2"/>
</dbReference>
<dbReference type="SUPFAM" id="SSF52540">
    <property type="entry name" value="P-loop containing nucleoside triphosphate hydrolases"/>
    <property type="match status" value="1"/>
</dbReference>
<keyword evidence="1" id="KW-0808">Transferase</keyword>
<accession>A0ABT0EQX5</accession>
<dbReference type="GO" id="GO:0016301">
    <property type="term" value="F:kinase activity"/>
    <property type="evidence" value="ECO:0007669"/>
    <property type="project" value="UniProtKB-KW"/>
</dbReference>
<comment type="caution">
    <text evidence="1">The sequence shown here is derived from an EMBL/GenBank/DDBJ whole genome shotgun (WGS) entry which is preliminary data.</text>
</comment>
<keyword evidence="1" id="KW-0418">Kinase</keyword>